<dbReference type="GO" id="GO:0043571">
    <property type="term" value="P:maintenance of CRISPR repeat elements"/>
    <property type="evidence" value="ECO:0007669"/>
    <property type="project" value="UniProtKB-UniRule"/>
</dbReference>
<evidence type="ECO:0000256" key="9">
    <source>
        <dbReference type="HAMAP-Rule" id="MF_01471"/>
    </source>
</evidence>
<dbReference type="HAMAP" id="MF_01471">
    <property type="entry name" value="Cas2"/>
    <property type="match status" value="1"/>
</dbReference>
<keyword evidence="11" id="KW-1185">Reference proteome</keyword>
<organism evidence="10 11">
    <name type="scientific">Algoriphagus antarcticus</name>
    <dbReference type="NCBI Taxonomy" id="238540"/>
    <lineage>
        <taxon>Bacteria</taxon>
        <taxon>Pseudomonadati</taxon>
        <taxon>Bacteroidota</taxon>
        <taxon>Cytophagia</taxon>
        <taxon>Cytophagales</taxon>
        <taxon>Cyclobacteriaceae</taxon>
        <taxon>Algoriphagus</taxon>
    </lineage>
</organism>
<comment type="subunit">
    <text evidence="9">Homodimer, forms a heterotetramer with a Cas1 homodimer.</text>
</comment>
<comment type="function">
    <text evidence="9">CRISPR (clustered regularly interspaced short palindromic repeat), is an adaptive immune system that provides protection against mobile genetic elements (viruses, transposable elements and conjugative plasmids). CRISPR clusters contain sequences complementary to antecedent mobile elements and target invading nucleic acids. CRISPR clusters are transcribed and processed into CRISPR RNA (crRNA). Functions as a ssRNA-specific endoribonuclease. Involved in the integration of spacer DNA into the CRISPR cassette.</text>
</comment>
<evidence type="ECO:0000313" key="11">
    <source>
        <dbReference type="Proteomes" id="UP000256405"/>
    </source>
</evidence>
<accession>A0A3E0E3J5</accession>
<sequence>MSVLQGSVERLFIRNMHENYYSRLNQYRSLWVLVFFDLPTETKKDRKIASSFRKKLLDDGFAMFQFSIYMRFCASRENAEVHTRRVRINLPPKGKVGIMQITDRQFGMMELFHGKTIAEKEQPVQQLELF</sequence>
<keyword evidence="7 9" id="KW-0460">Magnesium</keyword>
<evidence type="ECO:0000313" key="10">
    <source>
        <dbReference type="EMBL" id="REG92852.1"/>
    </source>
</evidence>
<feature type="binding site" evidence="9">
    <location>
        <position position="37"/>
    </location>
    <ligand>
        <name>Mg(2+)</name>
        <dbReference type="ChEBI" id="CHEBI:18420"/>
        <note>catalytic</note>
    </ligand>
</feature>
<dbReference type="SUPFAM" id="SSF143430">
    <property type="entry name" value="TTP0101/SSO1404-like"/>
    <property type="match status" value="1"/>
</dbReference>
<dbReference type="Pfam" id="PF09827">
    <property type="entry name" value="CRISPR_Cas2"/>
    <property type="match status" value="1"/>
</dbReference>
<dbReference type="GO" id="GO:0051607">
    <property type="term" value="P:defense response to virus"/>
    <property type="evidence" value="ECO:0007669"/>
    <property type="project" value="UniProtKB-UniRule"/>
</dbReference>
<dbReference type="AlphaFoldDB" id="A0A3E0E3J5"/>
<keyword evidence="6 9" id="KW-0378">Hydrolase</keyword>
<dbReference type="GO" id="GO:0004521">
    <property type="term" value="F:RNA endonuclease activity"/>
    <property type="evidence" value="ECO:0007669"/>
    <property type="project" value="InterPro"/>
</dbReference>
<keyword evidence="4 9" id="KW-0479">Metal-binding</keyword>
<keyword evidence="3 9" id="KW-0540">Nuclease</keyword>
<dbReference type="InterPro" id="IPR021127">
    <property type="entry name" value="CRISPR_associated_Cas2"/>
</dbReference>
<evidence type="ECO:0000256" key="1">
    <source>
        <dbReference type="ARBA" id="ARBA00001946"/>
    </source>
</evidence>
<dbReference type="Proteomes" id="UP000256405">
    <property type="component" value="Unassembled WGS sequence"/>
</dbReference>
<dbReference type="GO" id="GO:0016787">
    <property type="term" value="F:hydrolase activity"/>
    <property type="evidence" value="ECO:0007669"/>
    <property type="project" value="UniProtKB-KW"/>
</dbReference>
<dbReference type="GO" id="GO:0046872">
    <property type="term" value="F:metal ion binding"/>
    <property type="evidence" value="ECO:0007669"/>
    <property type="project" value="UniProtKB-UniRule"/>
</dbReference>
<evidence type="ECO:0000256" key="2">
    <source>
        <dbReference type="ARBA" id="ARBA00009959"/>
    </source>
</evidence>
<comment type="caution">
    <text evidence="10">The sequence shown here is derived from an EMBL/GenBank/DDBJ whole genome shotgun (WGS) entry which is preliminary data.</text>
</comment>
<evidence type="ECO:0000256" key="8">
    <source>
        <dbReference type="ARBA" id="ARBA00023118"/>
    </source>
</evidence>
<gene>
    <name evidence="9" type="primary">cas2</name>
    <name evidence="10" type="ORF">C8N25_102255</name>
</gene>
<dbReference type="SMR" id="A0A3E0E3J5"/>
<comment type="similarity">
    <text evidence="2 9">Belongs to the CRISPR-associated endoribonuclease Cas2 protein family.</text>
</comment>
<protein>
    <recommendedName>
        <fullName evidence="9">CRISPR-associated endoribonuclease Cas2</fullName>
        <ecNumber evidence="9">3.1.-.-</ecNumber>
    </recommendedName>
</protein>
<evidence type="ECO:0000256" key="3">
    <source>
        <dbReference type="ARBA" id="ARBA00022722"/>
    </source>
</evidence>
<keyword evidence="5 9" id="KW-0255">Endonuclease</keyword>
<proteinExistence type="inferred from homology"/>
<dbReference type="EC" id="3.1.-.-" evidence="9"/>
<evidence type="ECO:0000256" key="5">
    <source>
        <dbReference type="ARBA" id="ARBA00022759"/>
    </source>
</evidence>
<dbReference type="InterPro" id="IPR019199">
    <property type="entry name" value="Virulence_VapD/CRISPR_Cas2"/>
</dbReference>
<dbReference type="EMBL" id="QUNF01000002">
    <property type="protein sequence ID" value="REG92852.1"/>
    <property type="molecule type" value="Genomic_DNA"/>
</dbReference>
<evidence type="ECO:0000256" key="4">
    <source>
        <dbReference type="ARBA" id="ARBA00022723"/>
    </source>
</evidence>
<name>A0A3E0E3J5_9BACT</name>
<comment type="cofactor">
    <cofactor evidence="1 9">
        <name>Mg(2+)</name>
        <dbReference type="ChEBI" id="CHEBI:18420"/>
    </cofactor>
</comment>
<reference evidence="10 11" key="1">
    <citation type="submission" date="2018-08" db="EMBL/GenBank/DDBJ databases">
        <title>Genomic Encyclopedia of Archaeal and Bacterial Type Strains, Phase II (KMG-II): from individual species to whole genera.</title>
        <authorList>
            <person name="Goeker M."/>
        </authorList>
    </citation>
    <scope>NUCLEOTIDE SEQUENCE [LARGE SCALE GENOMIC DNA]</scope>
    <source>
        <strain evidence="10 11">DSM 15986</strain>
    </source>
</reference>
<evidence type="ECO:0000256" key="6">
    <source>
        <dbReference type="ARBA" id="ARBA00022801"/>
    </source>
</evidence>
<keyword evidence="8 9" id="KW-0051">Antiviral defense</keyword>
<dbReference type="NCBIfam" id="TIGR01573">
    <property type="entry name" value="cas2"/>
    <property type="match status" value="1"/>
</dbReference>
<evidence type="ECO:0000256" key="7">
    <source>
        <dbReference type="ARBA" id="ARBA00022842"/>
    </source>
</evidence>